<dbReference type="Pfam" id="PF00103">
    <property type="entry name" value="Hormone_1"/>
    <property type="match status" value="1"/>
</dbReference>
<dbReference type="GO" id="GO:0005179">
    <property type="term" value="F:hormone activity"/>
    <property type="evidence" value="ECO:0007669"/>
    <property type="project" value="InterPro"/>
</dbReference>
<keyword evidence="4" id="KW-0479">Metal-binding</keyword>
<protein>
    <submittedName>
        <fullName evidence="5">Prl7a3 protein</fullName>
    </submittedName>
</protein>
<keyword evidence="6" id="KW-1185">Reference proteome</keyword>
<dbReference type="GO" id="GO:0005615">
    <property type="term" value="C:extracellular space"/>
    <property type="evidence" value="ECO:0007669"/>
    <property type="project" value="TreeGrafter"/>
</dbReference>
<sequence length="256" mass="30172">MDEVKPRRPQPYTKNFRQLWHYERAFLLMLVLNLLLWVNVTSVPLSSNETDDDQLYLKELIDHAMMLSQNISKLNIDMRRIYTDSEFSEKFHHKFDQEFLIKSLTCCHNYSIKTPESMDEAQMISLQDFPKLILSRVRAWNDTLKNFLTILRNRPGTHNDVISLAKDIERKNAELYEDTKKILSSIFVPEKVDYTVWTGLEDLLSSDEEFRHFALCKLSYCLRVDMNAVDLCLKLLRCVILVNSDICLSPRIRNDS</sequence>
<dbReference type="AlphaFoldDB" id="A0AAU9ZN98"/>
<organism evidence="5 6">
    <name type="scientific">Phodopus roborovskii</name>
    <name type="common">Roborovski's desert hamster</name>
    <name type="synonym">Cricetulus roborovskii</name>
    <dbReference type="NCBI Taxonomy" id="109678"/>
    <lineage>
        <taxon>Eukaryota</taxon>
        <taxon>Metazoa</taxon>
        <taxon>Chordata</taxon>
        <taxon>Craniata</taxon>
        <taxon>Vertebrata</taxon>
        <taxon>Euteleostomi</taxon>
        <taxon>Mammalia</taxon>
        <taxon>Eutheria</taxon>
        <taxon>Euarchontoglires</taxon>
        <taxon>Glires</taxon>
        <taxon>Rodentia</taxon>
        <taxon>Myomorpha</taxon>
        <taxon>Muroidea</taxon>
        <taxon>Cricetidae</taxon>
        <taxon>Cricetinae</taxon>
        <taxon>Phodopus</taxon>
    </lineage>
</organism>
<dbReference type="GO" id="GO:0008284">
    <property type="term" value="P:positive regulation of cell population proliferation"/>
    <property type="evidence" value="ECO:0007669"/>
    <property type="project" value="TreeGrafter"/>
</dbReference>
<proteinExistence type="inferred from homology"/>
<dbReference type="Proteomes" id="UP001152836">
    <property type="component" value="Unassembled WGS sequence"/>
</dbReference>
<dbReference type="InterPro" id="IPR009079">
    <property type="entry name" value="4_helix_cytokine-like_core"/>
</dbReference>
<keyword evidence="4" id="KW-0862">Zinc</keyword>
<evidence type="ECO:0000256" key="4">
    <source>
        <dbReference type="PIRSR" id="PIRSR601400-1"/>
    </source>
</evidence>
<gene>
    <name evidence="5" type="primary">Prl7a3</name>
    <name evidence="5" type="ORF">PHOROB_LOCUS10786</name>
</gene>
<dbReference type="GO" id="GO:0030879">
    <property type="term" value="P:mammary gland development"/>
    <property type="evidence" value="ECO:0007669"/>
    <property type="project" value="TreeGrafter"/>
</dbReference>
<dbReference type="SUPFAM" id="SSF47266">
    <property type="entry name" value="4-helical cytokines"/>
    <property type="match status" value="1"/>
</dbReference>
<comment type="caution">
    <text evidence="5">The sequence shown here is derived from an EMBL/GenBank/DDBJ whole genome shotgun (WGS) entry which is preliminary data.</text>
</comment>
<comment type="similarity">
    <text evidence="2">Belongs to the somatotropin/prolactin family.</text>
</comment>
<dbReference type="EMBL" id="CALSGD010001466">
    <property type="protein sequence ID" value="CAH6803816.1"/>
    <property type="molecule type" value="Genomic_DNA"/>
</dbReference>
<dbReference type="GO" id="GO:0046427">
    <property type="term" value="P:positive regulation of receptor signaling pathway via JAK-STAT"/>
    <property type="evidence" value="ECO:0007669"/>
    <property type="project" value="TreeGrafter"/>
</dbReference>
<dbReference type="PANTHER" id="PTHR11417:SF9">
    <property type="entry name" value="PROLACTIN-7A2"/>
    <property type="match status" value="1"/>
</dbReference>
<evidence type="ECO:0000256" key="1">
    <source>
        <dbReference type="ARBA" id="ARBA00004613"/>
    </source>
</evidence>
<dbReference type="Gene3D" id="1.20.1250.10">
    <property type="match status" value="1"/>
</dbReference>
<dbReference type="GO" id="GO:0005148">
    <property type="term" value="F:prolactin receptor binding"/>
    <property type="evidence" value="ECO:0007669"/>
    <property type="project" value="TreeGrafter"/>
</dbReference>
<evidence type="ECO:0000256" key="3">
    <source>
        <dbReference type="ARBA" id="ARBA00022525"/>
    </source>
</evidence>
<feature type="binding site" evidence="4">
    <location>
        <position position="230"/>
    </location>
    <ligand>
        <name>Zn(2+)</name>
        <dbReference type="ChEBI" id="CHEBI:29105"/>
    </ligand>
</feature>
<dbReference type="InterPro" id="IPR001400">
    <property type="entry name" value="Somatotropin/Prolactin"/>
</dbReference>
<name>A0AAU9ZN98_PHORO</name>
<dbReference type="GO" id="GO:1903489">
    <property type="term" value="P:positive regulation of lactation"/>
    <property type="evidence" value="ECO:0007669"/>
    <property type="project" value="TreeGrafter"/>
</dbReference>
<dbReference type="PANTHER" id="PTHR11417">
    <property type="entry name" value="SOMATOTROPIN,PROLACTIN"/>
    <property type="match status" value="1"/>
</dbReference>
<dbReference type="GO" id="GO:0031667">
    <property type="term" value="P:response to nutrient levels"/>
    <property type="evidence" value="ECO:0007669"/>
    <property type="project" value="TreeGrafter"/>
</dbReference>
<keyword evidence="3" id="KW-0964">Secreted</keyword>
<accession>A0AAU9ZN98</accession>
<dbReference type="GO" id="GO:0007565">
    <property type="term" value="P:female pregnancy"/>
    <property type="evidence" value="ECO:0007669"/>
    <property type="project" value="TreeGrafter"/>
</dbReference>
<evidence type="ECO:0000313" key="6">
    <source>
        <dbReference type="Proteomes" id="UP001152836"/>
    </source>
</evidence>
<dbReference type="GO" id="GO:0046872">
    <property type="term" value="F:metal ion binding"/>
    <property type="evidence" value="ECO:0007669"/>
    <property type="project" value="UniProtKB-KW"/>
</dbReference>
<comment type="subcellular location">
    <subcellularLocation>
        <location evidence="1">Secreted</location>
    </subcellularLocation>
</comment>
<evidence type="ECO:0000313" key="5">
    <source>
        <dbReference type="EMBL" id="CAH6803816.1"/>
    </source>
</evidence>
<reference evidence="5" key="1">
    <citation type="submission" date="2022-06" db="EMBL/GenBank/DDBJ databases">
        <authorList>
            <person name="Andreotti S."/>
            <person name="Wyler E."/>
        </authorList>
    </citation>
    <scope>NUCLEOTIDE SEQUENCE</scope>
</reference>
<dbReference type="CDD" id="cd10288">
    <property type="entry name" value="prolactin_like"/>
    <property type="match status" value="1"/>
</dbReference>
<evidence type="ECO:0000256" key="2">
    <source>
        <dbReference type="ARBA" id="ARBA00008474"/>
    </source>
</evidence>